<dbReference type="RefSeq" id="WP_379487049.1">
    <property type="nucleotide sequence ID" value="NZ_JBHLWK010000010.1"/>
</dbReference>
<dbReference type="Proteomes" id="UP001589798">
    <property type="component" value="Unassembled WGS sequence"/>
</dbReference>
<gene>
    <name evidence="5" type="ORF">ACFFJC_08435</name>
</gene>
<feature type="domain" description="Peptidase M16 N-terminal" evidence="3">
    <location>
        <begin position="72"/>
        <end position="190"/>
    </location>
</feature>
<accession>A0ABV6CU95</accession>
<dbReference type="PANTHER" id="PTHR11851">
    <property type="entry name" value="METALLOPROTEASE"/>
    <property type="match status" value="1"/>
</dbReference>
<evidence type="ECO:0000259" key="3">
    <source>
        <dbReference type="Pfam" id="PF00675"/>
    </source>
</evidence>
<comment type="caution">
    <text evidence="5">The sequence shown here is derived from an EMBL/GenBank/DDBJ whole genome shotgun (WGS) entry which is preliminary data.</text>
</comment>
<dbReference type="SUPFAM" id="SSF63411">
    <property type="entry name" value="LuxS/MPP-like metallohydrolase"/>
    <property type="match status" value="4"/>
</dbReference>
<evidence type="ECO:0000256" key="2">
    <source>
        <dbReference type="SAM" id="SignalP"/>
    </source>
</evidence>
<keyword evidence="2" id="KW-0732">Signal</keyword>
<dbReference type="PROSITE" id="PS51257">
    <property type="entry name" value="PROKAR_LIPOPROTEIN"/>
    <property type="match status" value="1"/>
</dbReference>
<evidence type="ECO:0000313" key="5">
    <source>
        <dbReference type="EMBL" id="MFC0204297.1"/>
    </source>
</evidence>
<sequence length="966" mass="101497">MRSVSLSSLVALAAALSLSACATTAPIGAPGAAAEPATPPAPAAASPQELVAKVDIPFEKFVLPNGLTTIVHTDRKAPVVGVTLYYKVGSKNEPRGKTGFAHLYEHLFFGGSANVPNFDIPLEGAGSTPTNGSTWYDRTNYVETVPTGALDLALFMESDRMGALLPAVTQDKLDKQRGVVQNEKRQGDNQPYGLTDYAVSEGLFPVGHPYRHSTIGSMADLDAASLGDVRTWFADHYGPNNVVLVLSGDIDAATARPKVEKWFGAISRGPEVAPVAAAPVTLAAPVSREMADQVPVMRLSRSWSGPGLNDADAPALRIGMHILGGLASSRLDNALVRGQQLAVAVTVSAQVHEQVSILDATMDVKPGVVRTSAEAAFDKVLADFVAQGPSEDEVRRAVVSMLSGEIDGLERVGGFSGKGATLAEGQVYSGDPTKYKADLQAIAALTPERVRAAVQKWLGRPAYKLAVVPGPRTEDGAQMGGWGDEDATSAPAPDARDTPPKLAPAPKRSAPPVAPVAGLVFPAIERTTLSNGIPVVLARRTAVPKLVLSIDFDAGYAADALDTPGTQGLMLAMLEEGTRTRNATQIAEAQERLGASIDTGATLDTSSVTVSALSANLAPTLALTADLLLHPAFAAPDFDRARGQAQAELAQAQSTPAALAARTLGGELFGNHPYAQPADGLGTAASLAAMTPETLRAAHAKWLRPDLARITVVGDVTMDQLKPLLEQALGDWRAPAAAKPVKPLDTPTPKPAARIVLIDRPNSPQSVILAGRILPLTGRTPGDEPLMLANDVVGNGFLSRLNLDIREDKGWSYGVHSGVSRATGPRVVQVMAPVQADRTGDSIRAIIQDMSALPNRQPVSAEEYQRVTEGAIRALPNQFETNGAVLRAIVSNERLGRPEDYYVRLAQTYRGINATRIGASAAQYLQPGDLTWIVVGDRKMVEPQLQGLGLPIEVRPAPSDTAGTGE</sequence>
<evidence type="ECO:0000313" key="6">
    <source>
        <dbReference type="Proteomes" id="UP001589798"/>
    </source>
</evidence>
<evidence type="ECO:0000259" key="4">
    <source>
        <dbReference type="Pfam" id="PF05193"/>
    </source>
</evidence>
<dbReference type="InterPro" id="IPR011765">
    <property type="entry name" value="Pept_M16_N"/>
</dbReference>
<dbReference type="Gene3D" id="3.30.830.10">
    <property type="entry name" value="Metalloenzyme, LuxS/M16 peptidase-like"/>
    <property type="match status" value="4"/>
</dbReference>
<dbReference type="Pfam" id="PF00675">
    <property type="entry name" value="Peptidase_M16"/>
    <property type="match status" value="2"/>
</dbReference>
<feature type="domain" description="Peptidase M16 N-terminal" evidence="3">
    <location>
        <begin position="542"/>
        <end position="676"/>
    </location>
</feature>
<dbReference type="Pfam" id="PF05193">
    <property type="entry name" value="Peptidase_M16_C"/>
    <property type="match status" value="2"/>
</dbReference>
<feature type="signal peptide" evidence="2">
    <location>
        <begin position="1"/>
        <end position="22"/>
    </location>
</feature>
<dbReference type="EMBL" id="JBHLWK010000010">
    <property type="protein sequence ID" value="MFC0204297.1"/>
    <property type="molecule type" value="Genomic_DNA"/>
</dbReference>
<dbReference type="InterPro" id="IPR011249">
    <property type="entry name" value="Metalloenz_LuxS/M16"/>
</dbReference>
<evidence type="ECO:0000256" key="1">
    <source>
        <dbReference type="SAM" id="MobiDB-lite"/>
    </source>
</evidence>
<feature type="region of interest" description="Disordered" evidence="1">
    <location>
        <begin position="473"/>
        <end position="511"/>
    </location>
</feature>
<protein>
    <submittedName>
        <fullName evidence="5">M16 family metallopeptidase</fullName>
    </submittedName>
</protein>
<organism evidence="5 6">
    <name type="scientific">Novosphingobium soli</name>
    <dbReference type="NCBI Taxonomy" id="574956"/>
    <lineage>
        <taxon>Bacteria</taxon>
        <taxon>Pseudomonadati</taxon>
        <taxon>Pseudomonadota</taxon>
        <taxon>Alphaproteobacteria</taxon>
        <taxon>Sphingomonadales</taxon>
        <taxon>Sphingomonadaceae</taxon>
        <taxon>Novosphingobium</taxon>
    </lineage>
</organism>
<dbReference type="PANTHER" id="PTHR11851:SF224">
    <property type="entry name" value="PROCESSING PROTEASE"/>
    <property type="match status" value="1"/>
</dbReference>
<dbReference type="InterPro" id="IPR007863">
    <property type="entry name" value="Peptidase_M16_C"/>
</dbReference>
<reference evidence="5 6" key="1">
    <citation type="submission" date="2024-09" db="EMBL/GenBank/DDBJ databases">
        <authorList>
            <person name="Sun Q."/>
            <person name="Mori K."/>
        </authorList>
    </citation>
    <scope>NUCLEOTIDE SEQUENCE [LARGE SCALE GENOMIC DNA]</scope>
    <source>
        <strain evidence="5 6">CCM 7706</strain>
    </source>
</reference>
<proteinExistence type="predicted"/>
<name>A0ABV6CU95_9SPHN</name>
<keyword evidence="6" id="KW-1185">Reference proteome</keyword>
<feature type="chain" id="PRO_5046005032" evidence="2">
    <location>
        <begin position="23"/>
        <end position="966"/>
    </location>
</feature>
<dbReference type="InterPro" id="IPR050361">
    <property type="entry name" value="MPP/UQCRC_Complex"/>
</dbReference>
<feature type="domain" description="Peptidase M16 C-terminal" evidence="4">
    <location>
        <begin position="225"/>
        <end position="398"/>
    </location>
</feature>
<feature type="domain" description="Peptidase M16 C-terminal" evidence="4">
    <location>
        <begin position="690"/>
        <end position="867"/>
    </location>
</feature>